<name>A0A1Q8CS85_9PSEU</name>
<dbReference type="Pfam" id="PF18130">
    <property type="entry name" value="ATPgrasp_N"/>
    <property type="match status" value="1"/>
</dbReference>
<dbReference type="SUPFAM" id="SSF56059">
    <property type="entry name" value="Glutathione synthetase ATP-binding domain-like"/>
    <property type="match status" value="1"/>
</dbReference>
<dbReference type="Proteomes" id="UP000185596">
    <property type="component" value="Unassembled WGS sequence"/>
</dbReference>
<dbReference type="PANTHER" id="PTHR43585">
    <property type="entry name" value="FUMIPYRROLE BIOSYNTHESIS PROTEIN C"/>
    <property type="match status" value="1"/>
</dbReference>
<dbReference type="STRING" id="1912961.BU204_12630"/>
<protein>
    <recommendedName>
        <fullName evidence="5">ATP-grasp domain-containing protein</fullName>
    </recommendedName>
</protein>
<keyword evidence="7" id="KW-1185">Reference proteome</keyword>
<sequence length="417" mass="44214">MPRVAVIGGRLHAVKYARALDVDVVLVHEPGRYEPDFAEHCERIVHAPVTDPAAVLEVLAPLHRARPLDRVLCTTDLGTVPAAEVAEALGVPHTPAAAARTIKNKAAVRETLARHGIDRVAHRLVRDRREAAGFVESVGRAVLKPVDGSGSADVHIVTGTLEAELAWKAMDAAGYREAVAEEYLDGPLATVEAFSVDGQHATLGLTDETINDHLVEIGITAPPRVVGPHEATMRELTVRLLDAIGVTDGPSHTEFVVTRDGPRLMETHNRMAGLGIPEVVRRAYGVDANLLFLGAPLGLVDLPAGPPAPRGGAALRVFTPTPGRVTAIEGLDELAAEGVAVRRVAPGSPVFGFPGLFEELAEAEVGVVFPMHVGDTAVPVRTGWDIRMGLVVASGADAAQAVQRCERVLDTVRWRTA</sequence>
<dbReference type="GO" id="GO:0005524">
    <property type="term" value="F:ATP binding"/>
    <property type="evidence" value="ECO:0007669"/>
    <property type="project" value="UniProtKB-UniRule"/>
</dbReference>
<evidence type="ECO:0000256" key="2">
    <source>
        <dbReference type="ARBA" id="ARBA00022741"/>
    </source>
</evidence>
<evidence type="ECO:0000256" key="4">
    <source>
        <dbReference type="PROSITE-ProRule" id="PRU00409"/>
    </source>
</evidence>
<keyword evidence="1" id="KW-0436">Ligase</keyword>
<reference evidence="6 7" key="1">
    <citation type="submission" date="2016-12" db="EMBL/GenBank/DDBJ databases">
        <title>The draft genome sequence of Actinophytocola sp. 11-183.</title>
        <authorList>
            <person name="Wang W."/>
            <person name="Yuan L."/>
        </authorList>
    </citation>
    <scope>NUCLEOTIDE SEQUENCE [LARGE SCALE GENOMIC DNA]</scope>
    <source>
        <strain evidence="6 7">11-183</strain>
    </source>
</reference>
<dbReference type="PANTHER" id="PTHR43585:SF2">
    <property type="entry name" value="ATP-GRASP ENZYME FSQD"/>
    <property type="match status" value="1"/>
</dbReference>
<feature type="domain" description="ATP-grasp" evidence="5">
    <location>
        <begin position="109"/>
        <end position="297"/>
    </location>
</feature>
<evidence type="ECO:0000259" key="5">
    <source>
        <dbReference type="PROSITE" id="PS50975"/>
    </source>
</evidence>
<organism evidence="6 7">
    <name type="scientific">Actinophytocola xanthii</name>
    <dbReference type="NCBI Taxonomy" id="1912961"/>
    <lineage>
        <taxon>Bacteria</taxon>
        <taxon>Bacillati</taxon>
        <taxon>Actinomycetota</taxon>
        <taxon>Actinomycetes</taxon>
        <taxon>Pseudonocardiales</taxon>
        <taxon>Pseudonocardiaceae</taxon>
    </lineage>
</organism>
<dbReference type="Gene3D" id="3.40.50.20">
    <property type="match status" value="1"/>
</dbReference>
<dbReference type="Gene3D" id="3.30.470.20">
    <property type="entry name" value="ATP-grasp fold, B domain"/>
    <property type="match status" value="1"/>
</dbReference>
<comment type="caution">
    <text evidence="6">The sequence shown here is derived from an EMBL/GenBank/DDBJ whole genome shotgun (WGS) entry which is preliminary data.</text>
</comment>
<accession>A0A1Q8CS85</accession>
<gene>
    <name evidence="6" type="ORF">BU204_12630</name>
</gene>
<evidence type="ECO:0000313" key="7">
    <source>
        <dbReference type="Proteomes" id="UP000185596"/>
    </source>
</evidence>
<evidence type="ECO:0000256" key="3">
    <source>
        <dbReference type="ARBA" id="ARBA00022840"/>
    </source>
</evidence>
<keyword evidence="3 4" id="KW-0067">ATP-binding</keyword>
<dbReference type="InterPro" id="IPR052032">
    <property type="entry name" value="ATP-dep_AA_Ligase"/>
</dbReference>
<dbReference type="EMBL" id="MSIE01000019">
    <property type="protein sequence ID" value="OLF17229.1"/>
    <property type="molecule type" value="Genomic_DNA"/>
</dbReference>
<dbReference type="AlphaFoldDB" id="A0A1Q8CS85"/>
<proteinExistence type="predicted"/>
<dbReference type="GO" id="GO:0016874">
    <property type="term" value="F:ligase activity"/>
    <property type="evidence" value="ECO:0007669"/>
    <property type="project" value="UniProtKB-KW"/>
</dbReference>
<dbReference type="RefSeq" id="WP_075125828.1">
    <property type="nucleotide sequence ID" value="NZ_MSIE01000019.1"/>
</dbReference>
<dbReference type="PROSITE" id="PS50975">
    <property type="entry name" value="ATP_GRASP"/>
    <property type="match status" value="1"/>
</dbReference>
<evidence type="ECO:0000256" key="1">
    <source>
        <dbReference type="ARBA" id="ARBA00022598"/>
    </source>
</evidence>
<dbReference type="Pfam" id="PF13535">
    <property type="entry name" value="ATP-grasp_4"/>
    <property type="match status" value="1"/>
</dbReference>
<evidence type="ECO:0000313" key="6">
    <source>
        <dbReference type="EMBL" id="OLF17229.1"/>
    </source>
</evidence>
<dbReference type="InterPro" id="IPR041472">
    <property type="entry name" value="BL00235/CARNS1_N"/>
</dbReference>
<dbReference type="InterPro" id="IPR011761">
    <property type="entry name" value="ATP-grasp"/>
</dbReference>
<keyword evidence="2 4" id="KW-0547">Nucleotide-binding</keyword>
<dbReference type="GO" id="GO:0046872">
    <property type="term" value="F:metal ion binding"/>
    <property type="evidence" value="ECO:0007669"/>
    <property type="project" value="InterPro"/>
</dbReference>